<dbReference type="AlphaFoldDB" id="A0A7V5P112"/>
<dbReference type="EMBL" id="DROK01000243">
    <property type="protein sequence ID" value="HHI97820.1"/>
    <property type="molecule type" value="Genomic_DNA"/>
</dbReference>
<dbReference type="SUPFAM" id="SSF159127">
    <property type="entry name" value="HupF/HypC-like"/>
    <property type="match status" value="1"/>
</dbReference>
<dbReference type="PROSITE" id="PS01097">
    <property type="entry name" value="HUPF_HYPC"/>
    <property type="match status" value="1"/>
</dbReference>
<dbReference type="Pfam" id="PF01455">
    <property type="entry name" value="HupF_HypC"/>
    <property type="match status" value="1"/>
</dbReference>
<evidence type="ECO:0000256" key="1">
    <source>
        <dbReference type="ARBA" id="ARBA00006018"/>
    </source>
</evidence>
<protein>
    <submittedName>
        <fullName evidence="2">HypC/HybG/HupF family hydrogenase formation chaperone</fullName>
    </submittedName>
</protein>
<dbReference type="Proteomes" id="UP000886101">
    <property type="component" value="Unassembled WGS sequence"/>
</dbReference>
<reference evidence="2" key="1">
    <citation type="journal article" date="2020" name="mSystems">
        <title>Genome- and Community-Level Interaction Insights into Carbon Utilization and Element Cycling Functions of Hydrothermarchaeota in Hydrothermal Sediment.</title>
        <authorList>
            <person name="Zhou Z."/>
            <person name="Liu Y."/>
            <person name="Xu W."/>
            <person name="Pan J."/>
            <person name="Luo Z.H."/>
            <person name="Li M."/>
        </authorList>
    </citation>
    <scope>NUCLEOTIDE SEQUENCE [LARGE SCALE GENOMIC DNA]</scope>
    <source>
        <strain evidence="2">HyVt-533</strain>
    </source>
</reference>
<evidence type="ECO:0000313" key="2">
    <source>
        <dbReference type="EMBL" id="HHI97820.1"/>
    </source>
</evidence>
<dbReference type="GO" id="GO:1902670">
    <property type="term" value="F:carbon dioxide binding"/>
    <property type="evidence" value="ECO:0007669"/>
    <property type="project" value="TreeGrafter"/>
</dbReference>
<sequence length="74" mass="8426">MCLGIPMKIVELEYPMGICEVDGLRRKVNFQLLPEKELKIGDYVIVHVGFAIQKLSPKEAEETLNFLKELAQHA</sequence>
<dbReference type="PANTHER" id="PTHR35177:SF2">
    <property type="entry name" value="HYDROGENASE MATURATION FACTOR HYBG"/>
    <property type="match status" value="1"/>
</dbReference>
<dbReference type="PRINTS" id="PR00445">
    <property type="entry name" value="HUPFHYPC"/>
</dbReference>
<proteinExistence type="inferred from homology"/>
<dbReference type="NCBIfam" id="TIGR00074">
    <property type="entry name" value="hypC_hupF"/>
    <property type="match status" value="1"/>
</dbReference>
<dbReference type="GO" id="GO:0051604">
    <property type="term" value="P:protein maturation"/>
    <property type="evidence" value="ECO:0007669"/>
    <property type="project" value="TreeGrafter"/>
</dbReference>
<organism evidence="2">
    <name type="scientific">Thermodesulfatator atlanticus</name>
    <dbReference type="NCBI Taxonomy" id="501497"/>
    <lineage>
        <taxon>Bacteria</taxon>
        <taxon>Pseudomonadati</taxon>
        <taxon>Thermodesulfobacteriota</taxon>
        <taxon>Thermodesulfobacteria</taxon>
        <taxon>Thermodesulfobacteriales</taxon>
        <taxon>Thermodesulfatatoraceae</taxon>
        <taxon>Thermodesulfatator</taxon>
    </lineage>
</organism>
<name>A0A7V5P112_9BACT</name>
<comment type="similarity">
    <text evidence="1">Belongs to the HupF/HypC family.</text>
</comment>
<comment type="caution">
    <text evidence="2">The sequence shown here is derived from an EMBL/GenBank/DDBJ whole genome shotgun (WGS) entry which is preliminary data.</text>
</comment>
<gene>
    <name evidence="2" type="ORF">ENJ96_08195</name>
</gene>
<dbReference type="PANTHER" id="PTHR35177">
    <property type="entry name" value="HYDROGENASE MATURATION FACTOR HYBG"/>
    <property type="match status" value="1"/>
</dbReference>
<accession>A0A7V5P112</accession>
<dbReference type="InterPro" id="IPR019812">
    <property type="entry name" value="Hydgase_assmbl_chp_CS"/>
</dbReference>
<dbReference type="GO" id="GO:0005506">
    <property type="term" value="F:iron ion binding"/>
    <property type="evidence" value="ECO:0007669"/>
    <property type="project" value="TreeGrafter"/>
</dbReference>
<dbReference type="InterPro" id="IPR001109">
    <property type="entry name" value="Hydrogenase_HupF/HypC"/>
</dbReference>
<dbReference type="FunFam" id="2.30.30.140:FF:000022">
    <property type="entry name" value="Hydrogenase assembly chaperone HybG"/>
    <property type="match status" value="1"/>
</dbReference>
<dbReference type="Gene3D" id="2.30.30.140">
    <property type="match status" value="1"/>
</dbReference>